<gene>
    <name evidence="1" type="ORF">ABVB70_19695</name>
</gene>
<name>A0ABD5LL12_AGRRD</name>
<dbReference type="Proteomes" id="UP001438189">
    <property type="component" value="Unassembled WGS sequence"/>
</dbReference>
<proteinExistence type="predicted"/>
<sequence length="63" mass="7515">MTKSRLPNRSPQPDDIVLWPDDSWATLRDVRNGHYDWKSDDYEIIDHTHTARLKALDVYDEDM</sequence>
<accession>A0ABD5LL12</accession>
<reference evidence="1 2" key="1">
    <citation type="submission" date="2024-06" db="EMBL/GenBank/DDBJ databases">
        <title>Genome sequencing of Agrobacterium spp. from tobacco in Serbia.</title>
        <authorList>
            <person name="Ilicic R.J."/>
            <person name="Studholme D.J."/>
            <person name="Jelusic A."/>
            <person name="Barac G."/>
            <person name="Bagi F."/>
            <person name="Popovic Milovanovic T."/>
        </authorList>
    </citation>
    <scope>NUCLEOTIDE SEQUENCE [LARGE SCALE GENOMIC DNA]</scope>
    <source>
        <strain evidence="1 2">DA1</strain>
    </source>
</reference>
<dbReference type="EMBL" id="JBETME010000008">
    <property type="protein sequence ID" value="MES4992548.1"/>
    <property type="molecule type" value="Genomic_DNA"/>
</dbReference>
<evidence type="ECO:0000313" key="1">
    <source>
        <dbReference type="EMBL" id="MES4992548.1"/>
    </source>
</evidence>
<organism evidence="1 2">
    <name type="scientific">Agrobacterium radiobacter</name>
    <dbReference type="NCBI Taxonomy" id="362"/>
    <lineage>
        <taxon>Bacteria</taxon>
        <taxon>Pseudomonadati</taxon>
        <taxon>Pseudomonadota</taxon>
        <taxon>Alphaproteobacteria</taxon>
        <taxon>Hyphomicrobiales</taxon>
        <taxon>Rhizobiaceae</taxon>
        <taxon>Rhizobium/Agrobacterium group</taxon>
        <taxon>Agrobacterium</taxon>
        <taxon>Agrobacterium tumefaciens complex</taxon>
    </lineage>
</organism>
<comment type="caution">
    <text evidence="1">The sequence shown here is derived from an EMBL/GenBank/DDBJ whole genome shotgun (WGS) entry which is preliminary data.</text>
</comment>
<dbReference type="AlphaFoldDB" id="A0ABD5LL12"/>
<protein>
    <submittedName>
        <fullName evidence="1">Uncharacterized protein</fullName>
    </submittedName>
</protein>
<dbReference type="RefSeq" id="WP_353574498.1">
    <property type="nucleotide sequence ID" value="NZ_JBETME010000008.1"/>
</dbReference>
<evidence type="ECO:0000313" key="2">
    <source>
        <dbReference type="Proteomes" id="UP001438189"/>
    </source>
</evidence>